<dbReference type="OrthoDB" id="331765at2759"/>
<dbReference type="OMA" id="CPEVLIP"/>
<dbReference type="EMBL" id="CP012524">
    <property type="protein sequence ID" value="ALC41894.1"/>
    <property type="molecule type" value="Genomic_DNA"/>
</dbReference>
<feature type="non-terminal residue" evidence="1">
    <location>
        <position position="599"/>
    </location>
</feature>
<dbReference type="PANTHER" id="PTHR39944:SF1">
    <property type="entry name" value="CALDESMON-RELATED PROTEIN-RELATED"/>
    <property type="match status" value="1"/>
</dbReference>
<proteinExistence type="predicted"/>
<dbReference type="STRING" id="30019.A0A0M5IXS1"/>
<feature type="non-terminal residue" evidence="1">
    <location>
        <position position="1"/>
    </location>
</feature>
<dbReference type="AlphaFoldDB" id="A0A0M5IXS1"/>
<evidence type="ECO:0000313" key="1">
    <source>
        <dbReference type="EMBL" id="ALC41894.1"/>
    </source>
</evidence>
<name>A0A0M5IXS1_DROBS</name>
<keyword evidence="2" id="KW-1185">Reference proteome</keyword>
<accession>A0A0M5IXS1</accession>
<gene>
    <name evidence="1" type="ORF">Dbus_chr2Rg1473</name>
</gene>
<reference evidence="1 2" key="1">
    <citation type="submission" date="2015-08" db="EMBL/GenBank/DDBJ databases">
        <title>Ancestral chromatin configuration constrains chromatin evolution on differentiating sex chromosomes in Drosophila.</title>
        <authorList>
            <person name="Zhou Q."/>
            <person name="Bachtrog D."/>
        </authorList>
    </citation>
    <scope>NUCLEOTIDE SEQUENCE [LARGE SCALE GENOMIC DNA]</scope>
    <source>
        <tissue evidence="1">Whole larvae</tissue>
    </source>
</reference>
<dbReference type="Proteomes" id="UP000494163">
    <property type="component" value="Chromosome 2R"/>
</dbReference>
<organism evidence="1 2">
    <name type="scientific">Drosophila busckii</name>
    <name type="common">Fruit fly</name>
    <dbReference type="NCBI Taxonomy" id="30019"/>
    <lineage>
        <taxon>Eukaryota</taxon>
        <taxon>Metazoa</taxon>
        <taxon>Ecdysozoa</taxon>
        <taxon>Arthropoda</taxon>
        <taxon>Hexapoda</taxon>
        <taxon>Insecta</taxon>
        <taxon>Pterygota</taxon>
        <taxon>Neoptera</taxon>
        <taxon>Endopterygota</taxon>
        <taxon>Diptera</taxon>
        <taxon>Brachycera</taxon>
        <taxon>Muscomorpha</taxon>
        <taxon>Ephydroidea</taxon>
        <taxon>Drosophilidae</taxon>
        <taxon>Drosophila</taxon>
    </lineage>
</organism>
<evidence type="ECO:0000313" key="2">
    <source>
        <dbReference type="Proteomes" id="UP000494163"/>
    </source>
</evidence>
<dbReference type="PANTHER" id="PTHR39944">
    <property type="match status" value="1"/>
</dbReference>
<protein>
    <submittedName>
        <fullName evidence="1">Crtp</fullName>
    </submittedName>
</protein>
<sequence length="599" mass="71821">NRACGAKLGHTELIRIRNRYTPVVISAQRYNGVVSRSRMEEKQQKLAEQQEDERFNQYLQAGNAALVKRFTNMDRLTIAQMKQARLDQELKDAAVRERMVRLEDEQMRKERVLRAHILLNNMKAGPRALQQAMLLGERFYQQTYNDKVNRDIAEEERKQRELEDRMCPMTLIPFGKITEEQIKAEEEQRTRAFRADFMKDLLERRQQKQQEEEEYICECRIERAQYQCLHEKELKAAEQLKQKKREFCRRAYHDAMREKAKRLKYEKMCDSIQDRLNCVSNVAHRKLDRRFNEDVLRMRALKIRERDARAARVGQLMKAKERKEQEQQDGYMAQYELEVEIDEARRQCQKEDLANKRRAYEAEERKQLEEKRQREAQIRRFEVATRFKNAEVNDYFEQSSKRKRDAATAQLAQQLTGQRDDYLKRRQDERMYMSACQADPYLQDDVYFYDEAVRLMNRSREEGRPMFPVAAAAANYRKKNQLDMQPEGRLVRRSRLRDYCWPGYHELADLAYRKYEHRESCREEQEKDRHQVFNNCIKITKMAAEEKPYVECQVECPIRCFHHPHGMPPCEDVGEFDCASVCYDDPPLHKPCPPEMQVL</sequence>